<dbReference type="AlphaFoldDB" id="A0A934PZA7"/>
<dbReference type="EMBL" id="JAEDAO010000001">
    <property type="protein sequence ID" value="MBK0391437.1"/>
    <property type="molecule type" value="Genomic_DNA"/>
</dbReference>
<reference evidence="1" key="1">
    <citation type="submission" date="2020-12" db="EMBL/GenBank/DDBJ databases">
        <title>Ramlibacter sp. nov., isolated from a freshwater alga, Cryptomonas.</title>
        <authorList>
            <person name="Kim H.M."/>
            <person name="Jeon C.O."/>
        </authorList>
    </citation>
    <scope>NUCLEOTIDE SEQUENCE</scope>
    <source>
        <strain evidence="1">CrO1</strain>
    </source>
</reference>
<proteinExistence type="predicted"/>
<dbReference type="Proteomes" id="UP000617041">
    <property type="component" value="Unassembled WGS sequence"/>
</dbReference>
<gene>
    <name evidence="1" type="ORF">I8E28_02430</name>
</gene>
<name>A0A934PZA7_9BURK</name>
<keyword evidence="2" id="KW-1185">Reference proteome</keyword>
<evidence type="ECO:0000313" key="1">
    <source>
        <dbReference type="EMBL" id="MBK0391437.1"/>
    </source>
</evidence>
<accession>A0A934PZA7</accession>
<evidence type="ECO:0008006" key="3">
    <source>
        <dbReference type="Google" id="ProtNLM"/>
    </source>
</evidence>
<comment type="caution">
    <text evidence="1">The sequence shown here is derived from an EMBL/GenBank/DDBJ whole genome shotgun (WGS) entry which is preliminary data.</text>
</comment>
<dbReference type="RefSeq" id="WP_200786257.1">
    <property type="nucleotide sequence ID" value="NZ_JAEDAO010000001.1"/>
</dbReference>
<evidence type="ECO:0000313" key="2">
    <source>
        <dbReference type="Proteomes" id="UP000617041"/>
    </source>
</evidence>
<sequence length="225" mass="24361">MNEATSSISAAEANLLRVEAARYALLRRLAYAIRHQLVMHLQPIGMVNEVLDRRLRVPQPDLAQVREGVGKINTLSKTAVNACLDVITWLAPEAGATVPAEAGVQEIMELLRSNFSFRGFALLSEVQALPQPVNKGAVRLVLPGVLLALSDTMDAPAQIVISGRTGEDVVQLQVRVSPQPGEAPPAPQLPYRGLQWADVLAMARSEDVDLERTDTSATLTFPVLE</sequence>
<protein>
    <recommendedName>
        <fullName evidence="3">Histidine kinase</fullName>
    </recommendedName>
</protein>
<organism evidence="1 2">
    <name type="scientific">Ramlibacter algicola</name>
    <dbReference type="NCBI Taxonomy" id="2795217"/>
    <lineage>
        <taxon>Bacteria</taxon>
        <taxon>Pseudomonadati</taxon>
        <taxon>Pseudomonadota</taxon>
        <taxon>Betaproteobacteria</taxon>
        <taxon>Burkholderiales</taxon>
        <taxon>Comamonadaceae</taxon>
        <taxon>Ramlibacter</taxon>
    </lineage>
</organism>